<dbReference type="GO" id="GO:0006094">
    <property type="term" value="P:gluconeogenesis"/>
    <property type="evidence" value="ECO:0007669"/>
    <property type="project" value="UniProtKB-UniRule"/>
</dbReference>
<comment type="catalytic activity">
    <reaction evidence="10 11 12">
        <text>L-serine = pyruvate + NH4(+)</text>
        <dbReference type="Rhea" id="RHEA:19169"/>
        <dbReference type="ChEBI" id="CHEBI:15361"/>
        <dbReference type="ChEBI" id="CHEBI:28938"/>
        <dbReference type="ChEBI" id="CHEBI:33384"/>
        <dbReference type="EC" id="4.3.1.17"/>
    </reaction>
</comment>
<feature type="domain" description="ACT" evidence="13">
    <location>
        <begin position="174"/>
        <end position="246"/>
    </location>
</feature>
<evidence type="ECO:0000313" key="15">
    <source>
        <dbReference type="Proteomes" id="UP000031978"/>
    </source>
</evidence>
<dbReference type="FunFam" id="3.30.70.260:FF:000008">
    <property type="entry name" value="D-3-phosphoglycerate dehydrogenase, chloroplastic"/>
    <property type="match status" value="1"/>
</dbReference>
<comment type="similarity">
    <text evidence="3 11 12">Belongs to the iron-sulfur dependent L-serine dehydratase family.</text>
</comment>
<keyword evidence="7 11" id="KW-0408">Iron</keyword>
<accession>A0AB34QQ83</accession>
<dbReference type="PROSITE" id="PS51671">
    <property type="entry name" value="ACT"/>
    <property type="match status" value="1"/>
</dbReference>
<dbReference type="InterPro" id="IPR002912">
    <property type="entry name" value="ACT_dom"/>
</dbReference>
<dbReference type="Gene3D" id="3.30.1330.90">
    <property type="entry name" value="D-3-phosphoglycerate dehydrogenase, domain 3"/>
    <property type="match status" value="1"/>
</dbReference>
<dbReference type="PANTHER" id="PTHR30182:SF12">
    <property type="entry name" value="L-SERINE DEHYDRATASE, BETA CHAIN-RELATED"/>
    <property type="match status" value="1"/>
</dbReference>
<dbReference type="GO" id="GO:0046872">
    <property type="term" value="F:metal ion binding"/>
    <property type="evidence" value="ECO:0007669"/>
    <property type="project" value="UniProtKB-UniRule"/>
</dbReference>
<evidence type="ECO:0000313" key="14">
    <source>
        <dbReference type="EMBL" id="KIL12432.1"/>
    </source>
</evidence>
<reference evidence="14 15" key="1">
    <citation type="submission" date="2014-12" db="EMBL/GenBank/DDBJ databases">
        <title>Draft Genome Sequences of Five Spore-Forming Food Isolates of Bacillus pumilus.</title>
        <authorList>
            <person name="de Jong A."/>
            <person name="van Heel A.J."/>
            <person name="Montalban-Lopez M."/>
            <person name="Krawczyk A.O."/>
            <person name="Berendsen E.M."/>
            <person name="Wells-Bennik M."/>
            <person name="Kuipers O.P."/>
        </authorList>
    </citation>
    <scope>NUCLEOTIDE SEQUENCE [LARGE SCALE GENOMIC DNA]</scope>
    <source>
        <strain evidence="14 15">B4127</strain>
    </source>
</reference>
<evidence type="ECO:0000256" key="9">
    <source>
        <dbReference type="ARBA" id="ARBA00023239"/>
    </source>
</evidence>
<dbReference type="GO" id="GO:0051539">
    <property type="term" value="F:4 iron, 4 sulfur cluster binding"/>
    <property type="evidence" value="ECO:0007669"/>
    <property type="project" value="UniProtKB-UniRule"/>
</dbReference>
<dbReference type="AlphaFoldDB" id="A0AB34QQ83"/>
<comment type="pathway">
    <text evidence="2 11">Carbohydrate biosynthesis; gluconeogenesis.</text>
</comment>
<dbReference type="Gene3D" id="3.30.70.260">
    <property type="match status" value="1"/>
</dbReference>
<dbReference type="InterPro" id="IPR051318">
    <property type="entry name" value="Fe-S_L-Ser"/>
</dbReference>
<keyword evidence="9 11" id="KW-0456">Lyase</keyword>
<evidence type="ECO:0000259" key="13">
    <source>
        <dbReference type="PROSITE" id="PS51671"/>
    </source>
</evidence>
<dbReference type="Pfam" id="PF03315">
    <property type="entry name" value="SDH_beta"/>
    <property type="match status" value="1"/>
</dbReference>
<evidence type="ECO:0000256" key="8">
    <source>
        <dbReference type="ARBA" id="ARBA00023014"/>
    </source>
</evidence>
<dbReference type="InterPro" id="IPR029009">
    <property type="entry name" value="ASB_dom_sf"/>
</dbReference>
<keyword evidence="4 11" id="KW-0312">Gluconeogenesis</keyword>
<dbReference type="InterPro" id="IPR004643">
    <property type="entry name" value="Fe-S_L-Ser_bsu"/>
</dbReference>
<evidence type="ECO:0000256" key="3">
    <source>
        <dbReference type="ARBA" id="ARBA00008636"/>
    </source>
</evidence>
<sequence length="246" mass="26706">MRETIESISLKKEPNQYVSGYERGRPMKFRSVFDIIGPVMIGPSSSHTAGAARIGRVARSLFGREPKRIVVSFYGSFKDTYKGHGTDVAMIGGVLDFDTFDERIKTAIDIAKSKGIDIEFKEEDAVPAHPNTAKVEISDANGSLELIGISIGGGKIEITELNGFELRLSGNHPAILVVHNDRYGTIAAVANVLAKFAINIGHMEVARKDVGQEALMTIEVDQNIDPAALSELETLPNIIQVTQIAE</sequence>
<evidence type="ECO:0000256" key="7">
    <source>
        <dbReference type="ARBA" id="ARBA00023004"/>
    </source>
</evidence>
<keyword evidence="8 11" id="KW-0411">Iron-sulfur</keyword>
<dbReference type="NCBIfam" id="TIGR00719">
    <property type="entry name" value="sda_beta"/>
    <property type="match status" value="1"/>
</dbReference>
<dbReference type="EMBL" id="JXCL01000040">
    <property type="protein sequence ID" value="KIL12432.1"/>
    <property type="molecule type" value="Genomic_DNA"/>
</dbReference>
<comment type="cofactor">
    <cofactor evidence="1 12">
        <name>[4Fe-4S] cluster</name>
        <dbReference type="ChEBI" id="CHEBI:49883"/>
    </cofactor>
</comment>
<evidence type="ECO:0000256" key="11">
    <source>
        <dbReference type="PIRNR" id="PIRNR036692"/>
    </source>
</evidence>
<dbReference type="SUPFAM" id="SSF143548">
    <property type="entry name" value="Serine metabolism enzymes domain"/>
    <property type="match status" value="1"/>
</dbReference>
<dbReference type="PIRSF" id="PIRSF036692">
    <property type="entry name" value="SDH_B"/>
    <property type="match status" value="1"/>
</dbReference>
<comment type="caution">
    <text evidence="14">The sequence shown here is derived from an EMBL/GenBank/DDBJ whole genome shotgun (WGS) entry which is preliminary data.</text>
</comment>
<evidence type="ECO:0000256" key="6">
    <source>
        <dbReference type="ARBA" id="ARBA00022723"/>
    </source>
</evidence>
<protein>
    <recommendedName>
        <fullName evidence="11">L-serine deaminase</fullName>
    </recommendedName>
</protein>
<gene>
    <name evidence="14" type="ORF">B4127_1763</name>
</gene>
<dbReference type="GO" id="GO:0003941">
    <property type="term" value="F:L-serine ammonia-lyase activity"/>
    <property type="evidence" value="ECO:0007669"/>
    <property type="project" value="UniProtKB-UniRule"/>
</dbReference>
<dbReference type="PANTHER" id="PTHR30182">
    <property type="entry name" value="L-SERINE DEHYDRATASE"/>
    <property type="match status" value="1"/>
</dbReference>
<keyword evidence="5 11" id="KW-0004">4Fe-4S</keyword>
<dbReference type="Proteomes" id="UP000031978">
    <property type="component" value="Unassembled WGS sequence"/>
</dbReference>
<evidence type="ECO:0000256" key="2">
    <source>
        <dbReference type="ARBA" id="ARBA00004742"/>
    </source>
</evidence>
<evidence type="ECO:0000256" key="5">
    <source>
        <dbReference type="ARBA" id="ARBA00022485"/>
    </source>
</evidence>
<dbReference type="InterPro" id="IPR005131">
    <property type="entry name" value="Ser_deHydtase_bsu"/>
</dbReference>
<keyword evidence="6 11" id="KW-0479">Metal-binding</keyword>
<dbReference type="SUPFAM" id="SSF55021">
    <property type="entry name" value="ACT-like"/>
    <property type="match status" value="1"/>
</dbReference>
<evidence type="ECO:0000256" key="4">
    <source>
        <dbReference type="ARBA" id="ARBA00022432"/>
    </source>
</evidence>
<proteinExistence type="inferred from homology"/>
<dbReference type="InterPro" id="IPR045865">
    <property type="entry name" value="ACT-like_dom_sf"/>
</dbReference>
<dbReference type="FunFam" id="3.30.1330.90:FF:000004">
    <property type="entry name" value="L-serine dehydratase, iron-sulfur-dependent subunit beta"/>
    <property type="match status" value="1"/>
</dbReference>
<organism evidence="14 15">
    <name type="scientific">Bacillus pumilus</name>
    <name type="common">Bacillus mesentericus</name>
    <dbReference type="NCBI Taxonomy" id="1408"/>
    <lineage>
        <taxon>Bacteria</taxon>
        <taxon>Bacillati</taxon>
        <taxon>Bacillota</taxon>
        <taxon>Bacilli</taxon>
        <taxon>Bacillales</taxon>
        <taxon>Bacillaceae</taxon>
        <taxon>Bacillus</taxon>
    </lineage>
</organism>
<dbReference type="Pfam" id="PF01842">
    <property type="entry name" value="ACT"/>
    <property type="match status" value="1"/>
</dbReference>
<evidence type="ECO:0000256" key="12">
    <source>
        <dbReference type="RuleBase" id="RU366059"/>
    </source>
</evidence>
<evidence type="ECO:0000256" key="10">
    <source>
        <dbReference type="ARBA" id="ARBA00049406"/>
    </source>
</evidence>
<dbReference type="CDD" id="cd04903">
    <property type="entry name" value="ACT_LSD"/>
    <property type="match status" value="1"/>
</dbReference>
<name>A0AB34QQ83_BACPU</name>
<evidence type="ECO:0000256" key="1">
    <source>
        <dbReference type="ARBA" id="ARBA00001966"/>
    </source>
</evidence>